<dbReference type="Proteomes" id="UP000297814">
    <property type="component" value="Unassembled WGS sequence"/>
</dbReference>
<dbReference type="AlphaFoldDB" id="A0A4Z1GB92"/>
<dbReference type="EMBL" id="PQXK01000252">
    <property type="protein sequence ID" value="TGO33328.1"/>
    <property type="molecule type" value="Genomic_DNA"/>
</dbReference>
<protein>
    <recommendedName>
        <fullName evidence="5">Ig-like domain-containing protein</fullName>
    </recommendedName>
</protein>
<gene>
    <name evidence="3" type="ORF">BHYA_0252g00090</name>
</gene>
<evidence type="ECO:0000313" key="3">
    <source>
        <dbReference type="EMBL" id="TGO33328.1"/>
    </source>
</evidence>
<comment type="caution">
    <text evidence="3">The sequence shown here is derived from an EMBL/GenBank/DDBJ whole genome shotgun (WGS) entry which is preliminary data.</text>
</comment>
<feature type="compositionally biased region" description="Low complexity" evidence="1">
    <location>
        <begin position="283"/>
        <end position="313"/>
    </location>
</feature>
<evidence type="ECO:0000313" key="4">
    <source>
        <dbReference type="Proteomes" id="UP000297814"/>
    </source>
</evidence>
<feature type="region of interest" description="Disordered" evidence="1">
    <location>
        <begin position="283"/>
        <end position="335"/>
    </location>
</feature>
<keyword evidence="4" id="KW-1185">Reference proteome</keyword>
<keyword evidence="2" id="KW-0732">Signal</keyword>
<evidence type="ECO:0000256" key="1">
    <source>
        <dbReference type="SAM" id="MobiDB-lite"/>
    </source>
</evidence>
<feature type="signal peptide" evidence="2">
    <location>
        <begin position="1"/>
        <end position="21"/>
    </location>
</feature>
<sequence>MSLRLVSSLWVVIPILNFGQAAVLYSNSTTSATPVSTVSGSIPSTITPSATLSYANVQPTTQFFPVTPGPYWGNQSIPINTCTEWNLNGITPQLIWTPCHIFAGTVQLSYFPQASGNTTYPSTYYNEAIGITMTSPSMYMVINTISGYNSCGQVGPTMSNVIISLNPSDVSTIARYTASDQQVNTTPAALLTLSDIISGCSTVTMTEASTNGAIKSMHAMDNDYNRCFPALAIPTPQIESLGLPYFRHCGQDNARLGLFDPPGAVPPVNALLPVTSATLATSTSIPASTAQSPSPSQPSKTSTVNSPSSTSTSDIQVPKSSPVPSDTSVPASEASSSNVFSTSVLTVQDPTTTVDSPQPVSSVPVIPANTPISIATIASSVISAIPGDSTVVVGGQTASLGGAPITISSSIVQLTPSGLVIANENGDPSQSSLYTIPTTRAVASAASPSKIATLAGGETISVIPGASTLIVAGQTITSGAPAITLSGPNSVVSLGSQGLVVQESNGVASTYSIPTAVPVPTVVKSAIATLAGGEVVSAGADTSNVVLGSQSLALNGPAITLSNSAVATLGATGLIVQYAGGIVSTIPLSAPTSLGIHLANPETSITEIRTSEIVIYSSRKPLSTYYSTLTGTTSVTEIRTSEIIVYSSGKPVSTFYSTYTSSKKVAISGSSTTSPASEPDILAIETGNAGGGASSTSTKSADAFAITNIVFNGGVDSSKRGLINILSLVGLLGVWGVMNAF</sequence>
<feature type="chain" id="PRO_5021221888" description="Ig-like domain-containing protein" evidence="2">
    <location>
        <begin position="22"/>
        <end position="741"/>
    </location>
</feature>
<evidence type="ECO:0008006" key="5">
    <source>
        <dbReference type="Google" id="ProtNLM"/>
    </source>
</evidence>
<proteinExistence type="predicted"/>
<feature type="compositionally biased region" description="Polar residues" evidence="1">
    <location>
        <begin position="314"/>
        <end position="335"/>
    </location>
</feature>
<name>A0A4Z1GB92_9HELO</name>
<reference evidence="3 4" key="1">
    <citation type="submission" date="2017-12" db="EMBL/GenBank/DDBJ databases">
        <title>Comparative genomics of Botrytis spp.</title>
        <authorList>
            <person name="Valero-Jimenez C.A."/>
            <person name="Tapia P."/>
            <person name="Veloso J."/>
            <person name="Silva-Moreno E."/>
            <person name="Staats M."/>
            <person name="Valdes J.H."/>
            <person name="Van Kan J.A.L."/>
        </authorList>
    </citation>
    <scope>NUCLEOTIDE SEQUENCE [LARGE SCALE GENOMIC DNA]</scope>
    <source>
        <strain evidence="3 4">Bh0001</strain>
    </source>
</reference>
<evidence type="ECO:0000256" key="2">
    <source>
        <dbReference type="SAM" id="SignalP"/>
    </source>
</evidence>
<organism evidence="3 4">
    <name type="scientific">Botrytis hyacinthi</name>
    <dbReference type="NCBI Taxonomy" id="278943"/>
    <lineage>
        <taxon>Eukaryota</taxon>
        <taxon>Fungi</taxon>
        <taxon>Dikarya</taxon>
        <taxon>Ascomycota</taxon>
        <taxon>Pezizomycotina</taxon>
        <taxon>Leotiomycetes</taxon>
        <taxon>Helotiales</taxon>
        <taxon>Sclerotiniaceae</taxon>
        <taxon>Botrytis</taxon>
    </lineage>
</organism>
<accession>A0A4Z1GB92</accession>